<protein>
    <submittedName>
        <fullName evidence="1">Uncharacterized protein</fullName>
    </submittedName>
</protein>
<proteinExistence type="predicted"/>
<evidence type="ECO:0000313" key="1">
    <source>
        <dbReference type="EMBL" id="EJK54224.1"/>
    </source>
</evidence>
<dbReference type="AlphaFoldDB" id="K0RPK8"/>
<feature type="non-terminal residue" evidence="1">
    <location>
        <position position="1"/>
    </location>
</feature>
<evidence type="ECO:0000313" key="2">
    <source>
        <dbReference type="Proteomes" id="UP000266841"/>
    </source>
</evidence>
<dbReference type="Proteomes" id="UP000266841">
    <property type="component" value="Unassembled WGS sequence"/>
</dbReference>
<comment type="caution">
    <text evidence="1">The sequence shown here is derived from an EMBL/GenBank/DDBJ whole genome shotgun (WGS) entry which is preliminary data.</text>
</comment>
<gene>
    <name evidence="1" type="ORF">THAOC_26175</name>
</gene>
<organism evidence="1 2">
    <name type="scientific">Thalassiosira oceanica</name>
    <name type="common">Marine diatom</name>
    <dbReference type="NCBI Taxonomy" id="159749"/>
    <lineage>
        <taxon>Eukaryota</taxon>
        <taxon>Sar</taxon>
        <taxon>Stramenopiles</taxon>
        <taxon>Ochrophyta</taxon>
        <taxon>Bacillariophyta</taxon>
        <taxon>Coscinodiscophyceae</taxon>
        <taxon>Thalassiosirophycidae</taxon>
        <taxon>Thalassiosirales</taxon>
        <taxon>Thalassiosiraceae</taxon>
        <taxon>Thalassiosira</taxon>
    </lineage>
</organism>
<dbReference type="EMBL" id="AGNL01036165">
    <property type="protein sequence ID" value="EJK54224.1"/>
    <property type="molecule type" value="Genomic_DNA"/>
</dbReference>
<keyword evidence="2" id="KW-1185">Reference proteome</keyword>
<accession>K0RPK8</accession>
<reference evidence="1 2" key="1">
    <citation type="journal article" date="2012" name="Genome Biol.">
        <title>Genome and low-iron response of an oceanic diatom adapted to chronic iron limitation.</title>
        <authorList>
            <person name="Lommer M."/>
            <person name="Specht M."/>
            <person name="Roy A.S."/>
            <person name="Kraemer L."/>
            <person name="Andreson R."/>
            <person name="Gutowska M.A."/>
            <person name="Wolf J."/>
            <person name="Bergner S.V."/>
            <person name="Schilhabel M.B."/>
            <person name="Klostermeier U.C."/>
            <person name="Beiko R.G."/>
            <person name="Rosenstiel P."/>
            <person name="Hippler M."/>
            <person name="Laroche J."/>
        </authorList>
    </citation>
    <scope>NUCLEOTIDE SEQUENCE [LARGE SCALE GENOMIC DNA]</scope>
    <source>
        <strain evidence="1 2">CCMP1005</strain>
    </source>
</reference>
<sequence>VGTDLDQVHVRLNGPLEHDDHVVVVRRLEVVVRVAELERRADHLAVALVLDVVPPNDDLDSFGRVVGLAVGGAQHDVGSDERPAAVVGDVVLDRDRVGIASLDGHVASDDAVPRRDRLSLDRGGGLVVMMLGTPSKRAGLGRRRRSAKEECFRKVARHGFDRLRLRSKMIYGLLEKRKFKQLNRLFASDVIGDGTGAVVGGDWAHLFEAAQGRSLVGLITRGKP</sequence>
<name>K0RPK8_THAOC</name>